<reference evidence="3 4" key="1">
    <citation type="journal article" date="2021" name="Commun. Biol.">
        <title>The genome of Shorea leprosula (Dipterocarpaceae) highlights the ecological relevance of drought in aseasonal tropical rainforests.</title>
        <authorList>
            <person name="Ng K.K.S."/>
            <person name="Kobayashi M.J."/>
            <person name="Fawcett J.A."/>
            <person name="Hatakeyama M."/>
            <person name="Paape T."/>
            <person name="Ng C.H."/>
            <person name="Ang C.C."/>
            <person name="Tnah L.H."/>
            <person name="Lee C.T."/>
            <person name="Nishiyama T."/>
            <person name="Sese J."/>
            <person name="O'Brien M.J."/>
            <person name="Copetti D."/>
            <person name="Mohd Noor M.I."/>
            <person name="Ong R.C."/>
            <person name="Putra M."/>
            <person name="Sireger I.Z."/>
            <person name="Indrioko S."/>
            <person name="Kosugi Y."/>
            <person name="Izuno A."/>
            <person name="Isagi Y."/>
            <person name="Lee S.L."/>
            <person name="Shimizu K.K."/>
        </authorList>
    </citation>
    <scope>NUCLEOTIDE SEQUENCE [LARGE SCALE GENOMIC DNA]</scope>
    <source>
        <strain evidence="3">214</strain>
    </source>
</reference>
<dbReference type="Proteomes" id="UP001054252">
    <property type="component" value="Unassembled WGS sequence"/>
</dbReference>
<dbReference type="GO" id="GO:0005507">
    <property type="term" value="F:copper ion binding"/>
    <property type="evidence" value="ECO:0007669"/>
    <property type="project" value="InterPro"/>
</dbReference>
<dbReference type="EMBL" id="BPVZ01000063">
    <property type="protein sequence ID" value="GKV23652.1"/>
    <property type="molecule type" value="Genomic_DNA"/>
</dbReference>
<evidence type="ECO:0000313" key="4">
    <source>
        <dbReference type="Proteomes" id="UP001054252"/>
    </source>
</evidence>
<dbReference type="Pfam" id="PF07731">
    <property type="entry name" value="Cu-oxidase_2"/>
    <property type="match status" value="1"/>
</dbReference>
<organism evidence="3 4">
    <name type="scientific">Rubroshorea leprosula</name>
    <dbReference type="NCBI Taxonomy" id="152421"/>
    <lineage>
        <taxon>Eukaryota</taxon>
        <taxon>Viridiplantae</taxon>
        <taxon>Streptophyta</taxon>
        <taxon>Embryophyta</taxon>
        <taxon>Tracheophyta</taxon>
        <taxon>Spermatophyta</taxon>
        <taxon>Magnoliopsida</taxon>
        <taxon>eudicotyledons</taxon>
        <taxon>Gunneridae</taxon>
        <taxon>Pentapetalae</taxon>
        <taxon>rosids</taxon>
        <taxon>malvids</taxon>
        <taxon>Malvales</taxon>
        <taxon>Dipterocarpaceae</taxon>
        <taxon>Rubroshorea</taxon>
    </lineage>
</organism>
<evidence type="ECO:0000256" key="1">
    <source>
        <dbReference type="ARBA" id="ARBA00010609"/>
    </source>
</evidence>
<comment type="similarity">
    <text evidence="1">Belongs to the multicopper oxidase family.</text>
</comment>
<dbReference type="SUPFAM" id="SSF49503">
    <property type="entry name" value="Cupredoxins"/>
    <property type="match status" value="1"/>
</dbReference>
<dbReference type="PANTHER" id="PTHR11709">
    <property type="entry name" value="MULTI-COPPER OXIDASE"/>
    <property type="match status" value="1"/>
</dbReference>
<dbReference type="InterPro" id="IPR011706">
    <property type="entry name" value="Cu-oxidase_C"/>
</dbReference>
<accession>A0AAV5KGE3</accession>
<dbReference type="GO" id="GO:0016491">
    <property type="term" value="F:oxidoreductase activity"/>
    <property type="evidence" value="ECO:0007669"/>
    <property type="project" value="InterPro"/>
</dbReference>
<protein>
    <recommendedName>
        <fullName evidence="2">Plastocyanin-like domain-containing protein</fullName>
    </recommendedName>
</protein>
<dbReference type="AlphaFoldDB" id="A0AAV5KGE3"/>
<dbReference type="InterPro" id="IPR008972">
    <property type="entry name" value="Cupredoxin"/>
</dbReference>
<comment type="caution">
    <text evidence="3">The sequence shown here is derived from an EMBL/GenBank/DDBJ whole genome shotgun (WGS) entry which is preliminary data.</text>
</comment>
<gene>
    <name evidence="3" type="ORF">SLEP1_g33356</name>
</gene>
<feature type="domain" description="Plastocyanin-like" evidence="2">
    <location>
        <begin position="35"/>
        <end position="113"/>
    </location>
</feature>
<evidence type="ECO:0000313" key="3">
    <source>
        <dbReference type="EMBL" id="GKV23652.1"/>
    </source>
</evidence>
<proteinExistence type="inferred from homology"/>
<dbReference type="InterPro" id="IPR045087">
    <property type="entry name" value="Cu-oxidase_fam"/>
</dbReference>
<evidence type="ECO:0000259" key="2">
    <source>
        <dbReference type="Pfam" id="PF07731"/>
    </source>
</evidence>
<sequence>MVQVWYKAFHGAIWCKYRNCSSGHKFPQPGEPFDHVHGHNFFIVGRGFGNFDVVTDPARCNLIDPPESNTVAVPKGAWAAILIKADNPAVWYIYCRHEEHASWGLSTGFIVQDGPFPSQALLTPPEDLPPLSVSELLLQTQYEHI</sequence>
<dbReference type="Gene3D" id="2.60.40.420">
    <property type="entry name" value="Cupredoxins - blue copper proteins"/>
    <property type="match status" value="1"/>
</dbReference>
<dbReference type="PANTHER" id="PTHR11709:SF292">
    <property type="entry name" value="LACCASE-1"/>
    <property type="match status" value="1"/>
</dbReference>
<keyword evidence="4" id="KW-1185">Reference proteome</keyword>
<name>A0AAV5KGE3_9ROSI</name>